<protein>
    <recommendedName>
        <fullName evidence="4">DUF4386 domain-containing protein</fullName>
    </recommendedName>
</protein>
<reference evidence="2 3" key="1">
    <citation type="submission" date="2018-06" db="EMBL/GenBank/DDBJ databases">
        <authorList>
            <consortium name="Pathogen Informatics"/>
            <person name="Doyle S."/>
        </authorList>
    </citation>
    <scope>NUCLEOTIDE SEQUENCE [LARGE SCALE GENOMIC DNA]</scope>
    <source>
        <strain evidence="2 3">NCTC13043</strain>
    </source>
</reference>
<keyword evidence="1" id="KW-0812">Transmembrane</keyword>
<sequence length="228" mass="25291">MKVNVFEVTSRRVAILGWSVSLCVVFMLLQLSEKYGQHIDELTADGFSVADTASKVTPLLWLCGLLVPFCSLLAWEQLRHALLKANHYWLQLMQIVVMVLTFLGVVVAVIPSDTAQMVHGTSLLGGFAKFQLAFPFYNNMAIGIVNLCLGIGIARLFGGRVRLYGIGLAVLPVLSMLVGEFYTYLYTSVGGLTLQALDTYRITMLVVQFVLQLVLWVLLYRAFTSTDD</sequence>
<evidence type="ECO:0008006" key="4">
    <source>
        <dbReference type="Google" id="ProtNLM"/>
    </source>
</evidence>
<proteinExistence type="predicted"/>
<keyword evidence="1" id="KW-0472">Membrane</keyword>
<feature type="transmembrane region" description="Helical" evidence="1">
    <location>
        <begin position="12"/>
        <end position="31"/>
    </location>
</feature>
<feature type="transmembrane region" description="Helical" evidence="1">
    <location>
        <begin position="59"/>
        <end position="76"/>
    </location>
</feature>
<gene>
    <name evidence="2" type="ORF">NCTC13043_02218</name>
</gene>
<dbReference type="AlphaFoldDB" id="A0A379G9Z6"/>
<dbReference type="Proteomes" id="UP000254235">
    <property type="component" value="Unassembled WGS sequence"/>
</dbReference>
<evidence type="ECO:0000256" key="1">
    <source>
        <dbReference type="SAM" id="Phobius"/>
    </source>
</evidence>
<feature type="transmembrane region" description="Helical" evidence="1">
    <location>
        <begin position="88"/>
        <end position="110"/>
    </location>
</feature>
<evidence type="ECO:0000313" key="3">
    <source>
        <dbReference type="Proteomes" id="UP000254235"/>
    </source>
</evidence>
<evidence type="ECO:0000313" key="2">
    <source>
        <dbReference type="EMBL" id="SUC37722.1"/>
    </source>
</evidence>
<keyword evidence="1" id="KW-1133">Transmembrane helix</keyword>
<feature type="transmembrane region" description="Helical" evidence="1">
    <location>
        <begin position="130"/>
        <end position="151"/>
    </location>
</feature>
<feature type="transmembrane region" description="Helical" evidence="1">
    <location>
        <begin position="163"/>
        <end position="182"/>
    </location>
</feature>
<dbReference type="RefSeq" id="WP_115084107.1">
    <property type="nucleotide sequence ID" value="NZ_CAUTFH010000050.1"/>
</dbReference>
<name>A0A379G9Z6_9BACT</name>
<accession>A0A379G9Z6</accession>
<dbReference type="GeneID" id="78571838"/>
<dbReference type="OrthoDB" id="1082760at2"/>
<organism evidence="2 3">
    <name type="scientific">Prevotella pallens</name>
    <dbReference type="NCBI Taxonomy" id="60133"/>
    <lineage>
        <taxon>Bacteria</taxon>
        <taxon>Pseudomonadati</taxon>
        <taxon>Bacteroidota</taxon>
        <taxon>Bacteroidia</taxon>
        <taxon>Bacteroidales</taxon>
        <taxon>Prevotellaceae</taxon>
        <taxon>Prevotella</taxon>
    </lineage>
</organism>
<feature type="transmembrane region" description="Helical" evidence="1">
    <location>
        <begin position="202"/>
        <end position="223"/>
    </location>
</feature>
<dbReference type="EMBL" id="UGTP01000003">
    <property type="protein sequence ID" value="SUC37722.1"/>
    <property type="molecule type" value="Genomic_DNA"/>
</dbReference>